<dbReference type="AlphaFoldDB" id="A0A383CHX3"/>
<proteinExistence type="predicted"/>
<organism evidence="1">
    <name type="scientific">marine metagenome</name>
    <dbReference type="NCBI Taxonomy" id="408172"/>
    <lineage>
        <taxon>unclassified sequences</taxon>
        <taxon>metagenomes</taxon>
        <taxon>ecological metagenomes</taxon>
    </lineage>
</organism>
<name>A0A383CHX3_9ZZZZ</name>
<evidence type="ECO:0000313" key="1">
    <source>
        <dbReference type="EMBL" id="SVE31751.1"/>
    </source>
</evidence>
<accession>A0A383CHX3</accession>
<reference evidence="1" key="1">
    <citation type="submission" date="2018-05" db="EMBL/GenBank/DDBJ databases">
        <authorList>
            <person name="Lanie J.A."/>
            <person name="Ng W.-L."/>
            <person name="Kazmierczak K.M."/>
            <person name="Andrzejewski T.M."/>
            <person name="Davidsen T.M."/>
            <person name="Wayne K.J."/>
            <person name="Tettelin H."/>
            <person name="Glass J.I."/>
            <person name="Rusch D."/>
            <person name="Podicherti R."/>
            <person name="Tsui H.-C.T."/>
            <person name="Winkler M.E."/>
        </authorList>
    </citation>
    <scope>NUCLEOTIDE SEQUENCE</scope>
</reference>
<protein>
    <submittedName>
        <fullName evidence="1">Uncharacterized protein</fullName>
    </submittedName>
</protein>
<sequence length="80" mass="9227">MDTSWFELRVDYEKVAAFSYGPSGQTSVEAYEKAFALLEVTRADLYKDKVMQVVDVCEWKGKINEDIVHEEHPTVLEVEL</sequence>
<dbReference type="EMBL" id="UINC01208955">
    <property type="protein sequence ID" value="SVE31751.1"/>
    <property type="molecule type" value="Genomic_DNA"/>
</dbReference>
<gene>
    <name evidence="1" type="ORF">METZ01_LOCUS484605</name>
</gene>